<dbReference type="Proteomes" id="UP000276133">
    <property type="component" value="Unassembled WGS sequence"/>
</dbReference>
<dbReference type="Gene3D" id="2.60.40.10">
    <property type="entry name" value="Immunoglobulins"/>
    <property type="match status" value="2"/>
</dbReference>
<evidence type="ECO:0000313" key="3">
    <source>
        <dbReference type="Proteomes" id="UP000276133"/>
    </source>
</evidence>
<dbReference type="PANTHER" id="PTHR47633">
    <property type="entry name" value="IMMUNOGLOBULIN"/>
    <property type="match status" value="1"/>
</dbReference>
<dbReference type="STRING" id="10195.A0A3M7PB66"/>
<organism evidence="2 3">
    <name type="scientific">Brachionus plicatilis</name>
    <name type="common">Marine rotifer</name>
    <name type="synonym">Brachionus muelleri</name>
    <dbReference type="NCBI Taxonomy" id="10195"/>
    <lineage>
        <taxon>Eukaryota</taxon>
        <taxon>Metazoa</taxon>
        <taxon>Spiralia</taxon>
        <taxon>Gnathifera</taxon>
        <taxon>Rotifera</taxon>
        <taxon>Eurotatoria</taxon>
        <taxon>Monogononta</taxon>
        <taxon>Pseudotrocha</taxon>
        <taxon>Ploima</taxon>
        <taxon>Brachionidae</taxon>
        <taxon>Brachionus</taxon>
    </lineage>
</organism>
<dbReference type="PANTHER" id="PTHR47633:SF4">
    <property type="entry name" value="MYOPALLADIN ISOFORM X1"/>
    <property type="match status" value="1"/>
</dbReference>
<dbReference type="InterPro" id="IPR007110">
    <property type="entry name" value="Ig-like_dom"/>
</dbReference>
<dbReference type="EMBL" id="REGN01012314">
    <property type="protein sequence ID" value="RMZ96010.1"/>
    <property type="molecule type" value="Genomic_DNA"/>
</dbReference>
<name>A0A3M7PB66_BRAPC</name>
<dbReference type="SUPFAM" id="SSF48726">
    <property type="entry name" value="Immunoglobulin"/>
    <property type="match status" value="2"/>
</dbReference>
<dbReference type="Pfam" id="PF07679">
    <property type="entry name" value="I-set"/>
    <property type="match status" value="2"/>
</dbReference>
<dbReference type="OrthoDB" id="5969272at2759"/>
<dbReference type="AlphaFoldDB" id="A0A3M7PB66"/>
<comment type="caution">
    <text evidence="2">The sequence shown here is derived from an EMBL/GenBank/DDBJ whole genome shotgun (WGS) entry which is preliminary data.</text>
</comment>
<evidence type="ECO:0000259" key="1">
    <source>
        <dbReference type="PROSITE" id="PS50835"/>
    </source>
</evidence>
<dbReference type="InterPro" id="IPR013783">
    <property type="entry name" value="Ig-like_fold"/>
</dbReference>
<dbReference type="InterPro" id="IPR036179">
    <property type="entry name" value="Ig-like_dom_sf"/>
</dbReference>
<proteinExistence type="predicted"/>
<sequence length="168" mass="19594">MLNYKQICLIHLQNTLQFYNAIKKYSIKLCTYFAEFLQTFIFGLSQLFLSIKWFKNDEEIGETSEIRVQQDDNKYCLTIDDCKPEDSGEYKAILINSFGQTQSQCRLNVLSNEIENKPVFVEVLKDISVSEGHDVCLKCKVTGFPQPVIRWFRNATELEESSRVKVRI</sequence>
<dbReference type="PROSITE" id="PS50835">
    <property type="entry name" value="IG_LIKE"/>
    <property type="match status" value="1"/>
</dbReference>
<evidence type="ECO:0000313" key="2">
    <source>
        <dbReference type="EMBL" id="RMZ96010.1"/>
    </source>
</evidence>
<reference evidence="2 3" key="1">
    <citation type="journal article" date="2018" name="Sci. Rep.">
        <title>Genomic signatures of local adaptation to the degree of environmental predictability in rotifers.</title>
        <authorList>
            <person name="Franch-Gras L."/>
            <person name="Hahn C."/>
            <person name="Garcia-Roger E.M."/>
            <person name="Carmona M.J."/>
            <person name="Serra M."/>
            <person name="Gomez A."/>
        </authorList>
    </citation>
    <scope>NUCLEOTIDE SEQUENCE [LARGE SCALE GENOMIC DNA]</scope>
    <source>
        <strain evidence="2">HYR1</strain>
    </source>
</reference>
<gene>
    <name evidence="2" type="ORF">BpHYR1_037784</name>
</gene>
<feature type="domain" description="Ig-like" evidence="1">
    <location>
        <begin position="118"/>
        <end position="168"/>
    </location>
</feature>
<dbReference type="InterPro" id="IPR013098">
    <property type="entry name" value="Ig_I-set"/>
</dbReference>
<keyword evidence="3" id="KW-1185">Reference proteome</keyword>
<accession>A0A3M7PB66</accession>
<protein>
    <submittedName>
        <fullName evidence="2">Muscle M-line assembly unc-89</fullName>
    </submittedName>
</protein>